<comment type="caution">
    <text evidence="8">The sequence shown here is derived from an EMBL/GenBank/DDBJ whole genome shotgun (WGS) entry which is preliminary data.</text>
</comment>
<dbReference type="GO" id="GO:0016987">
    <property type="term" value="F:sigma factor activity"/>
    <property type="evidence" value="ECO:0007669"/>
    <property type="project" value="UniProtKB-KW"/>
</dbReference>
<comment type="similarity">
    <text evidence="1">Belongs to the sigma-70 factor family. ECF subfamily.</text>
</comment>
<evidence type="ECO:0000313" key="8">
    <source>
        <dbReference type="EMBL" id="GLW95160.1"/>
    </source>
</evidence>
<gene>
    <name evidence="8" type="primary">rpoE</name>
    <name evidence="8" type="ORF">Aglo03_59760</name>
</gene>
<dbReference type="PANTHER" id="PTHR47756">
    <property type="entry name" value="BLL6612 PROTEIN-RELATED"/>
    <property type="match status" value="1"/>
</dbReference>
<dbReference type="SUPFAM" id="SSF88946">
    <property type="entry name" value="Sigma2 domain of RNA polymerase sigma factors"/>
    <property type="match status" value="1"/>
</dbReference>
<dbReference type="InterPro" id="IPR013325">
    <property type="entry name" value="RNA_pol_sigma_r2"/>
</dbReference>
<evidence type="ECO:0000256" key="4">
    <source>
        <dbReference type="ARBA" id="ARBA00023163"/>
    </source>
</evidence>
<feature type="domain" description="DUF6596" evidence="7">
    <location>
        <begin position="173"/>
        <end position="265"/>
    </location>
</feature>
<evidence type="ECO:0000256" key="1">
    <source>
        <dbReference type="ARBA" id="ARBA00010641"/>
    </source>
</evidence>
<dbReference type="InterPro" id="IPR013324">
    <property type="entry name" value="RNA_pol_sigma_r3/r4-like"/>
</dbReference>
<protein>
    <submittedName>
        <fullName evidence="8">RNA polymerase sigma24 factor</fullName>
    </submittedName>
</protein>
<organism evidence="8 9">
    <name type="scientific">Actinokineospora globicatena</name>
    <dbReference type="NCBI Taxonomy" id="103729"/>
    <lineage>
        <taxon>Bacteria</taxon>
        <taxon>Bacillati</taxon>
        <taxon>Actinomycetota</taxon>
        <taxon>Actinomycetes</taxon>
        <taxon>Pseudonocardiales</taxon>
        <taxon>Pseudonocardiaceae</taxon>
        <taxon>Actinokineospora</taxon>
    </lineage>
</organism>
<dbReference type="EMBL" id="BSSD01000012">
    <property type="protein sequence ID" value="GLW95160.1"/>
    <property type="molecule type" value="Genomic_DNA"/>
</dbReference>
<dbReference type="SUPFAM" id="SSF88659">
    <property type="entry name" value="Sigma3 and sigma4 domains of RNA polymerase sigma factors"/>
    <property type="match status" value="1"/>
</dbReference>
<sequence>MRTDLVRALVPQVLGAVVRRYGHFDAAEDAVQEALIAAHAQWPVEGTPADPKAWLVRVAARRLIDGLRAESARRRREEVVAAESTRAQDGGVVDGGPVVPDHDDTLALLFLCCHPALSQDAQVPLTLRAVAGLTTAEIARAFLVPEPTMAKRITRAKRRVLDSGTGFAEPGSLAAVLQVLYLVFTEGHTGRADLAAEAIRLTEHVHRARPDDAEVAGLLALMLLTDARATARMSPEGALVPLAEQDRGLWDRERIARGTALAETALTRGQVFGPYALQAAIAAVHAEASSAENTDWTQILALYHLLEQVTDNPVVTLNRAVATAMVHGPLAGLAVTDSIAERLATNHRLAAVRAHLWELAGEPTTAREQYLTAARQTTSAPEREYLLSRAARVR</sequence>
<keyword evidence="4" id="KW-0804">Transcription</keyword>
<evidence type="ECO:0000256" key="2">
    <source>
        <dbReference type="ARBA" id="ARBA00023015"/>
    </source>
</evidence>
<dbReference type="InterPro" id="IPR046531">
    <property type="entry name" value="DUF6596"/>
</dbReference>
<keyword evidence="3" id="KW-0731">Sigma factor</keyword>
<evidence type="ECO:0000259" key="5">
    <source>
        <dbReference type="Pfam" id="PF04542"/>
    </source>
</evidence>
<evidence type="ECO:0000256" key="3">
    <source>
        <dbReference type="ARBA" id="ARBA00023082"/>
    </source>
</evidence>
<dbReference type="Proteomes" id="UP001165042">
    <property type="component" value="Unassembled WGS sequence"/>
</dbReference>
<dbReference type="Pfam" id="PF20239">
    <property type="entry name" value="DUF6596"/>
    <property type="match status" value="1"/>
</dbReference>
<dbReference type="RefSeq" id="WP_285613026.1">
    <property type="nucleotide sequence ID" value="NZ_BSSD01000012.1"/>
</dbReference>
<dbReference type="PANTHER" id="PTHR47756:SF2">
    <property type="entry name" value="BLL6612 PROTEIN"/>
    <property type="match status" value="1"/>
</dbReference>
<proteinExistence type="inferred from homology"/>
<reference evidence="8" key="1">
    <citation type="submission" date="2023-02" db="EMBL/GenBank/DDBJ databases">
        <title>Actinokineospora globicatena NBRC 15670.</title>
        <authorList>
            <person name="Ichikawa N."/>
            <person name="Sato H."/>
            <person name="Tonouchi N."/>
        </authorList>
    </citation>
    <scope>NUCLEOTIDE SEQUENCE</scope>
    <source>
        <strain evidence="8">NBRC 15670</strain>
    </source>
</reference>
<evidence type="ECO:0000259" key="7">
    <source>
        <dbReference type="Pfam" id="PF20239"/>
    </source>
</evidence>
<dbReference type="GO" id="GO:0003677">
    <property type="term" value="F:DNA binding"/>
    <property type="evidence" value="ECO:0007669"/>
    <property type="project" value="InterPro"/>
</dbReference>
<dbReference type="InterPro" id="IPR036388">
    <property type="entry name" value="WH-like_DNA-bd_sf"/>
</dbReference>
<dbReference type="AlphaFoldDB" id="A0A9W6QS59"/>
<dbReference type="Pfam" id="PF04542">
    <property type="entry name" value="Sigma70_r2"/>
    <property type="match status" value="1"/>
</dbReference>
<dbReference type="Gene3D" id="1.10.1740.10">
    <property type="match status" value="1"/>
</dbReference>
<dbReference type="InterPro" id="IPR007627">
    <property type="entry name" value="RNA_pol_sigma70_r2"/>
</dbReference>
<evidence type="ECO:0000313" key="9">
    <source>
        <dbReference type="Proteomes" id="UP001165042"/>
    </source>
</evidence>
<keyword evidence="9" id="KW-1185">Reference proteome</keyword>
<evidence type="ECO:0000259" key="6">
    <source>
        <dbReference type="Pfam" id="PF08281"/>
    </source>
</evidence>
<dbReference type="InterPro" id="IPR013249">
    <property type="entry name" value="RNA_pol_sigma70_r4_t2"/>
</dbReference>
<feature type="domain" description="RNA polymerase sigma factor 70 region 4 type 2" evidence="6">
    <location>
        <begin position="109"/>
        <end position="159"/>
    </location>
</feature>
<name>A0A9W6QS59_9PSEU</name>
<dbReference type="GO" id="GO:0006352">
    <property type="term" value="P:DNA-templated transcription initiation"/>
    <property type="evidence" value="ECO:0007669"/>
    <property type="project" value="InterPro"/>
</dbReference>
<feature type="domain" description="RNA polymerase sigma-70 region 2" evidence="5">
    <location>
        <begin position="5"/>
        <end position="71"/>
    </location>
</feature>
<dbReference type="Pfam" id="PF08281">
    <property type="entry name" value="Sigma70_r4_2"/>
    <property type="match status" value="1"/>
</dbReference>
<keyword evidence="2" id="KW-0805">Transcription regulation</keyword>
<accession>A0A9W6QS59</accession>
<dbReference type="Gene3D" id="1.10.10.10">
    <property type="entry name" value="Winged helix-like DNA-binding domain superfamily/Winged helix DNA-binding domain"/>
    <property type="match status" value="1"/>
</dbReference>